<organism evidence="1 2">
    <name type="scientific">Legionella spiritensis</name>
    <dbReference type="NCBI Taxonomy" id="452"/>
    <lineage>
        <taxon>Bacteria</taxon>
        <taxon>Pseudomonadati</taxon>
        <taxon>Pseudomonadota</taxon>
        <taxon>Gammaproteobacteria</taxon>
        <taxon>Legionellales</taxon>
        <taxon>Legionellaceae</taxon>
        <taxon>Legionella</taxon>
    </lineage>
</organism>
<keyword evidence="2" id="KW-1185">Reference proteome</keyword>
<dbReference type="Proteomes" id="UP000054877">
    <property type="component" value="Unassembled WGS sequence"/>
</dbReference>
<evidence type="ECO:0000313" key="1">
    <source>
        <dbReference type="EMBL" id="KTD64562.1"/>
    </source>
</evidence>
<dbReference type="AlphaFoldDB" id="A0A0W0Z610"/>
<dbReference type="PATRIC" id="fig|452.5.peg.1512"/>
<accession>A0A0W0Z610</accession>
<protein>
    <submittedName>
        <fullName evidence="1">Uncharacterized protein</fullName>
    </submittedName>
</protein>
<reference evidence="1 2" key="1">
    <citation type="submission" date="2015-11" db="EMBL/GenBank/DDBJ databases">
        <title>Genomic analysis of 38 Legionella species identifies large and diverse effector repertoires.</title>
        <authorList>
            <person name="Burstein D."/>
            <person name="Amaro F."/>
            <person name="Zusman T."/>
            <person name="Lifshitz Z."/>
            <person name="Cohen O."/>
            <person name="Gilbert J.A."/>
            <person name="Pupko T."/>
            <person name="Shuman H.A."/>
            <person name="Segal G."/>
        </authorList>
    </citation>
    <scope>NUCLEOTIDE SEQUENCE [LARGE SCALE GENOMIC DNA]</scope>
    <source>
        <strain evidence="1 2">Mt.St.Helens-9</strain>
    </source>
</reference>
<dbReference type="EMBL" id="LNYX01000013">
    <property type="protein sequence ID" value="KTD64562.1"/>
    <property type="molecule type" value="Genomic_DNA"/>
</dbReference>
<gene>
    <name evidence="1" type="ORF">Lspi_1369</name>
</gene>
<sequence length="61" mass="7018">MGYLLRLLENSGIFSVCQGNCNLKFLLMPLFFKKPVHQVSLLEKKFPGGLNGSFFYSFWVL</sequence>
<comment type="caution">
    <text evidence="1">The sequence shown here is derived from an EMBL/GenBank/DDBJ whole genome shotgun (WGS) entry which is preliminary data.</text>
</comment>
<evidence type="ECO:0000313" key="2">
    <source>
        <dbReference type="Proteomes" id="UP000054877"/>
    </source>
</evidence>
<proteinExistence type="predicted"/>
<name>A0A0W0Z610_LEGSP</name>